<feature type="transmembrane region" description="Helical" evidence="1">
    <location>
        <begin position="65"/>
        <end position="88"/>
    </location>
</feature>
<keyword evidence="1" id="KW-1133">Transmembrane helix</keyword>
<dbReference type="Proteomes" id="UP000256388">
    <property type="component" value="Unassembled WGS sequence"/>
</dbReference>
<dbReference type="AlphaFoldDB" id="A0A347ZPG7"/>
<keyword evidence="1" id="KW-0472">Membrane</keyword>
<reference evidence="2 3" key="1">
    <citation type="submission" date="2018-08" db="EMBL/GenBank/DDBJ databases">
        <title>Genomic Encyclopedia of Type Strains, Phase IV (KMG-IV): sequencing the most valuable type-strain genomes for metagenomic binning, comparative biology and taxonomic classification.</title>
        <authorList>
            <person name="Goeker M."/>
        </authorList>
    </citation>
    <scope>NUCLEOTIDE SEQUENCE [LARGE SCALE GENOMIC DNA]</scope>
    <source>
        <strain evidence="2 3">DSM 23923</strain>
    </source>
</reference>
<feature type="transmembrane region" description="Helical" evidence="1">
    <location>
        <begin position="100"/>
        <end position="121"/>
    </location>
</feature>
<evidence type="ECO:0000313" key="3">
    <source>
        <dbReference type="Proteomes" id="UP000256388"/>
    </source>
</evidence>
<protein>
    <submittedName>
        <fullName evidence="2">Putative repeat protein (TIGR03987 family)</fullName>
    </submittedName>
</protein>
<keyword evidence="3" id="KW-1185">Reference proteome</keyword>
<name>A0A347ZPG7_9CHLR</name>
<feature type="transmembrane region" description="Helical" evidence="1">
    <location>
        <begin position="6"/>
        <end position="23"/>
    </location>
</feature>
<dbReference type="OrthoDB" id="5396526at2"/>
<proteinExistence type="predicted"/>
<keyword evidence="1" id="KW-0812">Transmembrane</keyword>
<sequence>MDFFVAIVAISLALVFYTLGVWSEKFAGRLRGRHLVLFWVGLVFDTTGTTMMGEIAGGLDFNLHGVTGVLAIILMLGHALWATLVFLRKNEQKLRDFHKFSLFVWLMWLVPYFTGMIAAMAR</sequence>
<dbReference type="NCBIfam" id="TIGR03987">
    <property type="entry name" value="HsmA family protein"/>
    <property type="match status" value="1"/>
</dbReference>
<accession>A0A347ZPG7</accession>
<dbReference type="InterPro" id="IPR023813">
    <property type="entry name" value="HsmA-like"/>
</dbReference>
<dbReference type="RefSeq" id="WP_116226378.1">
    <property type="nucleotide sequence ID" value="NZ_AP018437.1"/>
</dbReference>
<gene>
    <name evidence="2" type="ORF">DFR64_3140</name>
</gene>
<feature type="transmembrane region" description="Helical" evidence="1">
    <location>
        <begin position="35"/>
        <end position="53"/>
    </location>
</feature>
<evidence type="ECO:0000256" key="1">
    <source>
        <dbReference type="SAM" id="Phobius"/>
    </source>
</evidence>
<comment type="caution">
    <text evidence="2">The sequence shown here is derived from an EMBL/GenBank/DDBJ whole genome shotgun (WGS) entry which is preliminary data.</text>
</comment>
<dbReference type="EMBL" id="QUMS01000006">
    <property type="protein sequence ID" value="REG04788.1"/>
    <property type="molecule type" value="Genomic_DNA"/>
</dbReference>
<organism evidence="2 3">
    <name type="scientific">Pelolinea submarina</name>
    <dbReference type="NCBI Taxonomy" id="913107"/>
    <lineage>
        <taxon>Bacteria</taxon>
        <taxon>Bacillati</taxon>
        <taxon>Chloroflexota</taxon>
        <taxon>Anaerolineae</taxon>
        <taxon>Anaerolineales</taxon>
        <taxon>Anaerolineaceae</taxon>
        <taxon>Pelolinea</taxon>
    </lineage>
</organism>
<evidence type="ECO:0000313" key="2">
    <source>
        <dbReference type="EMBL" id="REG04788.1"/>
    </source>
</evidence>